<reference evidence="2" key="1">
    <citation type="journal article" date="2019" name="Int. J. Syst. Evol. Microbiol.">
        <title>The Global Catalogue of Microorganisms (GCM) 10K type strain sequencing project: providing services to taxonomists for standard genome sequencing and annotation.</title>
        <authorList>
            <consortium name="The Broad Institute Genomics Platform"/>
            <consortium name="The Broad Institute Genome Sequencing Center for Infectious Disease"/>
            <person name="Wu L."/>
            <person name="Ma J."/>
        </authorList>
    </citation>
    <scope>NUCLEOTIDE SEQUENCE [LARGE SCALE GENOMIC DNA]</scope>
    <source>
        <strain evidence="2">CGMCC 1.8859</strain>
    </source>
</reference>
<sequence length="133" mass="14187">MGAWGTRFFENDDASDWVYDLAPSGELAPVADALAAVDVDYLESPEGAVALCAAAAVAVSQGLPVAELPDSLTAWKVQVDVTAAKALVPDAIAAIERVLANGSELKELWQENEEDYPAWEKEAASLRDQLRTL</sequence>
<dbReference type="EMBL" id="BMLX01000003">
    <property type="protein sequence ID" value="GGP22650.1"/>
    <property type="molecule type" value="Genomic_DNA"/>
</dbReference>
<dbReference type="InterPro" id="IPR025355">
    <property type="entry name" value="DUF4259"/>
</dbReference>
<dbReference type="Pfam" id="PF14078">
    <property type="entry name" value="DUF4259"/>
    <property type="match status" value="1"/>
</dbReference>
<proteinExistence type="predicted"/>
<organism evidence="1 2">
    <name type="scientific">Silvimonas iriomotensis</name>
    <dbReference type="NCBI Taxonomy" id="449662"/>
    <lineage>
        <taxon>Bacteria</taxon>
        <taxon>Pseudomonadati</taxon>
        <taxon>Pseudomonadota</taxon>
        <taxon>Betaproteobacteria</taxon>
        <taxon>Neisseriales</taxon>
        <taxon>Chitinibacteraceae</taxon>
        <taxon>Silvimonas</taxon>
    </lineage>
</organism>
<dbReference type="RefSeq" id="WP_188704832.1">
    <property type="nucleotide sequence ID" value="NZ_BMLX01000003.1"/>
</dbReference>
<dbReference type="Proteomes" id="UP000637267">
    <property type="component" value="Unassembled WGS sequence"/>
</dbReference>
<evidence type="ECO:0008006" key="3">
    <source>
        <dbReference type="Google" id="ProtNLM"/>
    </source>
</evidence>
<name>A0ABQ2PBQ9_9NEIS</name>
<comment type="caution">
    <text evidence="1">The sequence shown here is derived from an EMBL/GenBank/DDBJ whole genome shotgun (WGS) entry which is preliminary data.</text>
</comment>
<gene>
    <name evidence="1" type="ORF">GCM10010970_26510</name>
</gene>
<accession>A0ABQ2PBQ9</accession>
<protein>
    <recommendedName>
        <fullName evidence="3">DUF4259 domain-containing protein</fullName>
    </recommendedName>
</protein>
<keyword evidence="2" id="KW-1185">Reference proteome</keyword>
<evidence type="ECO:0000313" key="1">
    <source>
        <dbReference type="EMBL" id="GGP22650.1"/>
    </source>
</evidence>
<evidence type="ECO:0000313" key="2">
    <source>
        <dbReference type="Proteomes" id="UP000637267"/>
    </source>
</evidence>